<keyword evidence="2" id="KW-1185">Reference proteome</keyword>
<gene>
    <name evidence="1" type="ORF">ACIBP5_08310</name>
</gene>
<accession>A0ABW8A1R3</accession>
<name>A0ABW8A1R3_9ACTN</name>
<organism evidence="1 2">
    <name type="scientific">Nonomuraea indica</name>
    <dbReference type="NCBI Taxonomy" id="1581193"/>
    <lineage>
        <taxon>Bacteria</taxon>
        <taxon>Bacillati</taxon>
        <taxon>Actinomycetota</taxon>
        <taxon>Actinomycetes</taxon>
        <taxon>Streptosporangiales</taxon>
        <taxon>Streptosporangiaceae</taxon>
        <taxon>Nonomuraea</taxon>
    </lineage>
</organism>
<dbReference type="EMBL" id="JBITMB010000002">
    <property type="protein sequence ID" value="MFI7439946.1"/>
    <property type="molecule type" value="Genomic_DNA"/>
</dbReference>
<dbReference type="RefSeq" id="WP_397019638.1">
    <property type="nucleotide sequence ID" value="NZ_JBITMB010000002.1"/>
</dbReference>
<sequence>MSLTLAVAAWMTVVDARVALGDAVSPVAGPLMGVGAFVVAEVIGRGPVMLDELEGTV</sequence>
<dbReference type="Proteomes" id="UP001612928">
    <property type="component" value="Unassembled WGS sequence"/>
</dbReference>
<protein>
    <submittedName>
        <fullName evidence="1">Uncharacterized protein</fullName>
    </submittedName>
</protein>
<evidence type="ECO:0000313" key="2">
    <source>
        <dbReference type="Proteomes" id="UP001612928"/>
    </source>
</evidence>
<reference evidence="1 2" key="1">
    <citation type="submission" date="2024-10" db="EMBL/GenBank/DDBJ databases">
        <title>The Natural Products Discovery Center: Release of the First 8490 Sequenced Strains for Exploring Actinobacteria Biosynthetic Diversity.</title>
        <authorList>
            <person name="Kalkreuter E."/>
            <person name="Kautsar S.A."/>
            <person name="Yang D."/>
            <person name="Bader C.D."/>
            <person name="Teijaro C.N."/>
            <person name="Fluegel L."/>
            <person name="Davis C.M."/>
            <person name="Simpson J.R."/>
            <person name="Lauterbach L."/>
            <person name="Steele A.D."/>
            <person name="Gui C."/>
            <person name="Meng S."/>
            <person name="Li G."/>
            <person name="Viehrig K."/>
            <person name="Ye F."/>
            <person name="Su P."/>
            <person name="Kiefer A.F."/>
            <person name="Nichols A."/>
            <person name="Cepeda A.J."/>
            <person name="Yan W."/>
            <person name="Fan B."/>
            <person name="Jiang Y."/>
            <person name="Adhikari A."/>
            <person name="Zheng C.-J."/>
            <person name="Schuster L."/>
            <person name="Cowan T.M."/>
            <person name="Smanski M.J."/>
            <person name="Chevrette M.G."/>
            <person name="De Carvalho L.P.S."/>
            <person name="Shen B."/>
        </authorList>
    </citation>
    <scope>NUCLEOTIDE SEQUENCE [LARGE SCALE GENOMIC DNA]</scope>
    <source>
        <strain evidence="1 2">NPDC049503</strain>
    </source>
</reference>
<comment type="caution">
    <text evidence="1">The sequence shown here is derived from an EMBL/GenBank/DDBJ whole genome shotgun (WGS) entry which is preliminary data.</text>
</comment>
<proteinExistence type="predicted"/>
<evidence type="ECO:0000313" key="1">
    <source>
        <dbReference type="EMBL" id="MFI7439946.1"/>
    </source>
</evidence>